<comment type="caution">
    <text evidence="2">The sequence shown here is derived from an EMBL/GenBank/DDBJ whole genome shotgun (WGS) entry which is preliminary data.</text>
</comment>
<gene>
    <name evidence="2" type="primary">AVEN_13374_1</name>
    <name evidence="2" type="ORF">TNIN_309041</name>
</gene>
<evidence type="ECO:0000313" key="2">
    <source>
        <dbReference type="EMBL" id="GFY73256.1"/>
    </source>
</evidence>
<dbReference type="EMBL" id="BMAV01019953">
    <property type="protein sequence ID" value="GFY73256.1"/>
    <property type="molecule type" value="Genomic_DNA"/>
</dbReference>
<protein>
    <submittedName>
        <fullName evidence="2">Uncharacterized protein</fullName>
    </submittedName>
</protein>
<keyword evidence="1" id="KW-0812">Transmembrane</keyword>
<feature type="transmembrane region" description="Helical" evidence="1">
    <location>
        <begin position="137"/>
        <end position="161"/>
    </location>
</feature>
<keyword evidence="1" id="KW-0472">Membrane</keyword>
<organism evidence="2 3">
    <name type="scientific">Trichonephila inaurata madagascariensis</name>
    <dbReference type="NCBI Taxonomy" id="2747483"/>
    <lineage>
        <taxon>Eukaryota</taxon>
        <taxon>Metazoa</taxon>
        <taxon>Ecdysozoa</taxon>
        <taxon>Arthropoda</taxon>
        <taxon>Chelicerata</taxon>
        <taxon>Arachnida</taxon>
        <taxon>Araneae</taxon>
        <taxon>Araneomorphae</taxon>
        <taxon>Entelegynae</taxon>
        <taxon>Araneoidea</taxon>
        <taxon>Nephilidae</taxon>
        <taxon>Trichonephila</taxon>
        <taxon>Trichonephila inaurata</taxon>
    </lineage>
</organism>
<dbReference type="Proteomes" id="UP000886998">
    <property type="component" value="Unassembled WGS sequence"/>
</dbReference>
<dbReference type="AlphaFoldDB" id="A0A8X6YHY7"/>
<keyword evidence="1" id="KW-1133">Transmembrane helix</keyword>
<feature type="transmembrane region" description="Helical" evidence="1">
    <location>
        <begin position="107"/>
        <end position="130"/>
    </location>
</feature>
<sequence length="242" mass="27961">MYTFSLSLLRSHRRYELLTSSKISEEVKTFLIIMRDITMAMIVVAFHSFSVSFTGYYCLVCLCTKFFFCEFISNSKTMIRQGDYIGIMQLYFKITHTVAYADDFLCFPVFFNVLSSMSGLFLFCYGFVFFPGDDFMGYLFAFIGMIHYLTIILLTMVPAAASNRTSKTASYLIDSLPGWFPRQYKNLNAYICKRFKIKFYLTLWKIYVINESLLISAFGTFLTYGFLVGTIGITQDSSTRIP</sequence>
<feature type="transmembrane region" description="Helical" evidence="1">
    <location>
        <begin position="213"/>
        <end position="233"/>
    </location>
</feature>
<proteinExistence type="predicted"/>
<keyword evidence="3" id="KW-1185">Reference proteome</keyword>
<evidence type="ECO:0000313" key="3">
    <source>
        <dbReference type="Proteomes" id="UP000886998"/>
    </source>
</evidence>
<reference evidence="2" key="1">
    <citation type="submission" date="2020-08" db="EMBL/GenBank/DDBJ databases">
        <title>Multicomponent nature underlies the extraordinary mechanical properties of spider dragline silk.</title>
        <authorList>
            <person name="Kono N."/>
            <person name="Nakamura H."/>
            <person name="Mori M."/>
            <person name="Yoshida Y."/>
            <person name="Ohtoshi R."/>
            <person name="Malay A.D."/>
            <person name="Moran D.A.P."/>
            <person name="Tomita M."/>
            <person name="Numata K."/>
            <person name="Arakawa K."/>
        </authorList>
    </citation>
    <scope>NUCLEOTIDE SEQUENCE</scope>
</reference>
<evidence type="ECO:0000256" key="1">
    <source>
        <dbReference type="SAM" id="Phobius"/>
    </source>
</evidence>
<feature type="transmembrane region" description="Helical" evidence="1">
    <location>
        <begin position="30"/>
        <end position="48"/>
    </location>
</feature>
<name>A0A8X6YHY7_9ARAC</name>
<accession>A0A8X6YHY7</accession>